<accession>A0AAD6ZJQ4</accession>
<dbReference type="EMBL" id="JARIHO010000045">
    <property type="protein sequence ID" value="KAJ7324002.1"/>
    <property type="molecule type" value="Genomic_DNA"/>
</dbReference>
<evidence type="ECO:0000256" key="1">
    <source>
        <dbReference type="SAM" id="MobiDB-lite"/>
    </source>
</evidence>
<keyword evidence="3" id="KW-1185">Reference proteome</keyword>
<dbReference type="Proteomes" id="UP001218218">
    <property type="component" value="Unassembled WGS sequence"/>
</dbReference>
<dbReference type="AlphaFoldDB" id="A0AAD6ZJQ4"/>
<name>A0AAD6ZJQ4_9AGAR</name>
<protein>
    <submittedName>
        <fullName evidence="2">Uncharacterized protein</fullName>
    </submittedName>
</protein>
<sequence>MSIEPFRMPDRALWSSPMHGRHRLHTTPLHTEDRFHVFCWFSPIGHDAQQEYDRYRNAFLHQFPHCSPERLQQTTHFVTETTLLPGRLAAVFAVAVIRDFINDRDILAARADIEAVIELINDTFVNAWGPSFSGRARARRAHALAHQGRLDYEAALAAHTAALPYLPPFGAPTPDIDTASAASTGSWGTGVGWGGEVNDSTNDTDTDAGGWGSGNGTWGSSWGASWEQVAWTGASLPTLPTWNPAWDDVEEYHPRPRSRHLSGSTLRPWCKIRVLPVDDLRIRILWRKAREASRARRRAQCAMHDARSSPVGARIS</sequence>
<evidence type="ECO:0000313" key="2">
    <source>
        <dbReference type="EMBL" id="KAJ7324002.1"/>
    </source>
</evidence>
<comment type="caution">
    <text evidence="2">The sequence shown here is derived from an EMBL/GenBank/DDBJ whole genome shotgun (WGS) entry which is preliminary data.</text>
</comment>
<reference evidence="2" key="1">
    <citation type="submission" date="2023-03" db="EMBL/GenBank/DDBJ databases">
        <title>Massive genome expansion in bonnet fungi (Mycena s.s.) driven by repeated elements and novel gene families across ecological guilds.</title>
        <authorList>
            <consortium name="Lawrence Berkeley National Laboratory"/>
            <person name="Harder C.B."/>
            <person name="Miyauchi S."/>
            <person name="Viragh M."/>
            <person name="Kuo A."/>
            <person name="Thoen E."/>
            <person name="Andreopoulos B."/>
            <person name="Lu D."/>
            <person name="Skrede I."/>
            <person name="Drula E."/>
            <person name="Henrissat B."/>
            <person name="Morin E."/>
            <person name="Kohler A."/>
            <person name="Barry K."/>
            <person name="LaButti K."/>
            <person name="Morin E."/>
            <person name="Salamov A."/>
            <person name="Lipzen A."/>
            <person name="Mereny Z."/>
            <person name="Hegedus B."/>
            <person name="Baldrian P."/>
            <person name="Stursova M."/>
            <person name="Weitz H."/>
            <person name="Taylor A."/>
            <person name="Grigoriev I.V."/>
            <person name="Nagy L.G."/>
            <person name="Martin F."/>
            <person name="Kauserud H."/>
        </authorList>
    </citation>
    <scope>NUCLEOTIDE SEQUENCE</scope>
    <source>
        <strain evidence="2">CBHHK002</strain>
    </source>
</reference>
<gene>
    <name evidence="2" type="ORF">DFH08DRAFT_969007</name>
</gene>
<organism evidence="2 3">
    <name type="scientific">Mycena albidolilacea</name>
    <dbReference type="NCBI Taxonomy" id="1033008"/>
    <lineage>
        <taxon>Eukaryota</taxon>
        <taxon>Fungi</taxon>
        <taxon>Dikarya</taxon>
        <taxon>Basidiomycota</taxon>
        <taxon>Agaricomycotina</taxon>
        <taxon>Agaricomycetes</taxon>
        <taxon>Agaricomycetidae</taxon>
        <taxon>Agaricales</taxon>
        <taxon>Marasmiineae</taxon>
        <taxon>Mycenaceae</taxon>
        <taxon>Mycena</taxon>
    </lineage>
</organism>
<feature type="region of interest" description="Disordered" evidence="1">
    <location>
        <begin position="187"/>
        <end position="214"/>
    </location>
</feature>
<proteinExistence type="predicted"/>
<evidence type="ECO:0000313" key="3">
    <source>
        <dbReference type="Proteomes" id="UP001218218"/>
    </source>
</evidence>